<gene>
    <name evidence="1" type="ORF">SAMN05444362_11213</name>
</gene>
<dbReference type="AlphaFoldDB" id="A0A1M5FJ16"/>
<dbReference type="EMBL" id="FQUC01000012">
    <property type="protein sequence ID" value="SHF91486.1"/>
    <property type="molecule type" value="Genomic_DNA"/>
</dbReference>
<protein>
    <submittedName>
        <fullName evidence="1">Uncharacterized protein</fullName>
    </submittedName>
</protein>
<evidence type="ECO:0000313" key="1">
    <source>
        <dbReference type="EMBL" id="SHF91486.1"/>
    </source>
</evidence>
<organism evidence="1 2">
    <name type="scientific">Dysgonomonas macrotermitis</name>
    <dbReference type="NCBI Taxonomy" id="1346286"/>
    <lineage>
        <taxon>Bacteria</taxon>
        <taxon>Pseudomonadati</taxon>
        <taxon>Bacteroidota</taxon>
        <taxon>Bacteroidia</taxon>
        <taxon>Bacteroidales</taxon>
        <taxon>Dysgonomonadaceae</taxon>
        <taxon>Dysgonomonas</taxon>
    </lineage>
</organism>
<dbReference type="Proteomes" id="UP000184480">
    <property type="component" value="Unassembled WGS sequence"/>
</dbReference>
<proteinExistence type="predicted"/>
<sequence>MEIIYNKHISTRIYIYTIYTNKTSNQSSPQNTKYIHI</sequence>
<reference evidence="2" key="1">
    <citation type="submission" date="2016-11" db="EMBL/GenBank/DDBJ databases">
        <authorList>
            <person name="Varghese N."/>
            <person name="Submissions S."/>
        </authorList>
    </citation>
    <scope>NUCLEOTIDE SEQUENCE [LARGE SCALE GENOMIC DNA]</scope>
    <source>
        <strain evidence="2">DSM 27370</strain>
    </source>
</reference>
<accession>A0A1M5FJ16</accession>
<evidence type="ECO:0000313" key="2">
    <source>
        <dbReference type="Proteomes" id="UP000184480"/>
    </source>
</evidence>
<keyword evidence="2" id="KW-1185">Reference proteome</keyword>
<name>A0A1M5FJ16_9BACT</name>